<name>A0AAN7T7H5_9EURO</name>
<keyword evidence="2 5" id="KW-0853">WD repeat</keyword>
<dbReference type="PROSITE" id="PS50294">
    <property type="entry name" value="WD_REPEATS_REGION"/>
    <property type="match status" value="1"/>
</dbReference>
<dbReference type="InterPro" id="IPR015943">
    <property type="entry name" value="WD40/YVTN_repeat-like_dom_sf"/>
</dbReference>
<dbReference type="InterPro" id="IPR001680">
    <property type="entry name" value="WD40_rpt"/>
</dbReference>
<dbReference type="PANTHER" id="PTHR19865:SF0">
    <property type="entry name" value="U3 SMALL NUCLEOLAR RNA-INTERACTING PROTEIN 2"/>
    <property type="match status" value="1"/>
</dbReference>
<evidence type="ECO:0000256" key="1">
    <source>
        <dbReference type="ARBA" id="ARBA00004123"/>
    </source>
</evidence>
<comment type="subcellular location">
    <subcellularLocation>
        <location evidence="1">Nucleus</location>
    </subcellularLocation>
</comment>
<feature type="repeat" description="WD" evidence="5">
    <location>
        <begin position="228"/>
        <end position="269"/>
    </location>
</feature>
<gene>
    <name evidence="7" type="primary">RRP9</name>
    <name evidence="7" type="ORF">LTR05_000508</name>
</gene>
<dbReference type="SMART" id="SM00320">
    <property type="entry name" value="WD40"/>
    <property type="match status" value="6"/>
</dbReference>
<dbReference type="Gene3D" id="2.130.10.10">
    <property type="entry name" value="YVTN repeat-like/Quinoprotein amine dehydrogenase"/>
    <property type="match status" value="1"/>
</dbReference>
<keyword evidence="8" id="KW-1185">Reference proteome</keyword>
<dbReference type="PROSITE" id="PS50082">
    <property type="entry name" value="WD_REPEATS_2"/>
    <property type="match status" value="2"/>
</dbReference>
<dbReference type="Proteomes" id="UP001309876">
    <property type="component" value="Unassembled WGS sequence"/>
</dbReference>
<feature type="repeat" description="WD" evidence="5">
    <location>
        <begin position="445"/>
        <end position="486"/>
    </location>
</feature>
<evidence type="ECO:0000313" key="7">
    <source>
        <dbReference type="EMBL" id="KAK5090336.1"/>
    </source>
</evidence>
<feature type="compositionally biased region" description="Low complexity" evidence="6">
    <location>
        <begin position="63"/>
        <end position="79"/>
    </location>
</feature>
<accession>A0AAN7T7H5</accession>
<feature type="region of interest" description="Disordered" evidence="6">
    <location>
        <begin position="1"/>
        <end position="90"/>
    </location>
</feature>
<comment type="caution">
    <text evidence="7">The sequence shown here is derived from an EMBL/GenBank/DDBJ whole genome shotgun (WGS) entry which is preliminary data.</text>
</comment>
<dbReference type="Pfam" id="PF00400">
    <property type="entry name" value="WD40"/>
    <property type="match status" value="3"/>
</dbReference>
<dbReference type="GO" id="GO:0034511">
    <property type="term" value="F:U3 snoRNA binding"/>
    <property type="evidence" value="ECO:0007669"/>
    <property type="project" value="InterPro"/>
</dbReference>
<reference evidence="7 8" key="1">
    <citation type="submission" date="2023-08" db="EMBL/GenBank/DDBJ databases">
        <title>Black Yeasts Isolated from many extreme environments.</title>
        <authorList>
            <person name="Coleine C."/>
            <person name="Stajich J.E."/>
            <person name="Selbmann L."/>
        </authorList>
    </citation>
    <scope>NUCLEOTIDE SEQUENCE [LARGE SCALE GENOMIC DNA]</scope>
    <source>
        <strain evidence="7 8">CCFEE 5910</strain>
    </source>
</reference>
<evidence type="ECO:0000313" key="8">
    <source>
        <dbReference type="Proteomes" id="UP001309876"/>
    </source>
</evidence>
<keyword evidence="4" id="KW-0539">Nucleus</keyword>
<dbReference type="SUPFAM" id="SSF50978">
    <property type="entry name" value="WD40 repeat-like"/>
    <property type="match status" value="1"/>
</dbReference>
<protein>
    <submittedName>
        <fullName evidence="7">Pre-rRNA processing protein</fullName>
    </submittedName>
</protein>
<organism evidence="7 8">
    <name type="scientific">Lithohypha guttulata</name>
    <dbReference type="NCBI Taxonomy" id="1690604"/>
    <lineage>
        <taxon>Eukaryota</taxon>
        <taxon>Fungi</taxon>
        <taxon>Dikarya</taxon>
        <taxon>Ascomycota</taxon>
        <taxon>Pezizomycotina</taxon>
        <taxon>Eurotiomycetes</taxon>
        <taxon>Chaetothyriomycetidae</taxon>
        <taxon>Chaetothyriales</taxon>
        <taxon>Trichomeriaceae</taxon>
        <taxon>Lithohypha</taxon>
    </lineage>
</organism>
<evidence type="ECO:0000256" key="2">
    <source>
        <dbReference type="ARBA" id="ARBA00022574"/>
    </source>
</evidence>
<keyword evidence="3" id="KW-0677">Repeat</keyword>
<dbReference type="GO" id="GO:0032040">
    <property type="term" value="C:small-subunit processome"/>
    <property type="evidence" value="ECO:0007669"/>
    <property type="project" value="TreeGrafter"/>
</dbReference>
<evidence type="ECO:0000256" key="3">
    <source>
        <dbReference type="ARBA" id="ARBA00022737"/>
    </source>
</evidence>
<evidence type="ECO:0000256" key="5">
    <source>
        <dbReference type="PROSITE-ProRule" id="PRU00221"/>
    </source>
</evidence>
<dbReference type="EMBL" id="JAVRRJ010000001">
    <property type="protein sequence ID" value="KAK5090336.1"/>
    <property type="molecule type" value="Genomic_DNA"/>
</dbReference>
<dbReference type="InterPro" id="IPR039241">
    <property type="entry name" value="Rrp9-like"/>
</dbReference>
<feature type="compositionally biased region" description="Basic and acidic residues" evidence="6">
    <location>
        <begin position="17"/>
        <end position="56"/>
    </location>
</feature>
<evidence type="ECO:0000256" key="6">
    <source>
        <dbReference type="SAM" id="MobiDB-lite"/>
    </source>
</evidence>
<dbReference type="InterPro" id="IPR036322">
    <property type="entry name" value="WD40_repeat_dom_sf"/>
</dbReference>
<evidence type="ECO:0000256" key="4">
    <source>
        <dbReference type="ARBA" id="ARBA00023242"/>
    </source>
</evidence>
<sequence>MSSFFTAPASQRKRKRPENDRAQPRKRRDMEKNRSTDRRIKSATTERSRQPPPKEERDDEISGSDSGSDIGSESLEGSDATSEEDETGAERRVRLAQRYLDRIKGEVDEAGFDAEDLDKDIIARRLKEDVDEVKGRQFRLIANSLDFQNADHINFRADTLSTTGVAVCKPYVYTVSIDKTLIKWQIQSPQIARTRSAGKRQGQDGVKRRPKQLAFVKGVKVRASAQQQHGHTAAILSLAASQDGKYVATGGADNKLIIWAADDLRPLKTFHTHRDSVVGLDFTPSSSSTSGFGTQLFSSSMDRSIKTYSLAGEESLAYVETLFGHQDHVAAISAVSQDLCVSVGTRDRSARWWRVVDETQLKFLGDSSRNDEYQTGSLDCVAAVPPNHFVTGSDSGAIQLWSQHKKKCVYTIQTAHGIDPLPALEDVTSESDPKVIEELKKSDRRRSTPRAVTSLVALPGTDVVLSGSWDGWIRVWKVSDDKRTLEPLGKVGGSTDVSDADGKAHTNGWSNGEAKALSSPNDQGPIRGVINGLAVFERRKETVNEFGGKKEGECQGLCIVAGTGKEMRLGRWLNMKNGRNGAVVFEVPLKADELTE</sequence>
<dbReference type="PANTHER" id="PTHR19865">
    <property type="entry name" value="U3 SMALL NUCLEOLAR RNA INTERACTING PROTEIN 2"/>
    <property type="match status" value="1"/>
</dbReference>
<proteinExistence type="predicted"/>
<dbReference type="AlphaFoldDB" id="A0AAN7T7H5"/>